<reference evidence="2" key="1">
    <citation type="submission" date="2020-11" db="EMBL/GenBank/DDBJ databases">
        <authorList>
            <consortium name="DOE Joint Genome Institute"/>
            <person name="Ahrendt S."/>
            <person name="Riley R."/>
            <person name="Andreopoulos W."/>
            <person name="Labutti K."/>
            <person name="Pangilinan J."/>
            <person name="Ruiz-Duenas F.J."/>
            <person name="Barrasa J.M."/>
            <person name="Sanchez-Garcia M."/>
            <person name="Camarero S."/>
            <person name="Miyauchi S."/>
            <person name="Serrano A."/>
            <person name="Linde D."/>
            <person name="Babiker R."/>
            <person name="Drula E."/>
            <person name="Ayuso-Fernandez I."/>
            <person name="Pacheco R."/>
            <person name="Padilla G."/>
            <person name="Ferreira P."/>
            <person name="Barriuso J."/>
            <person name="Kellner H."/>
            <person name="Castanera R."/>
            <person name="Alfaro M."/>
            <person name="Ramirez L."/>
            <person name="Pisabarro A.G."/>
            <person name="Kuo A."/>
            <person name="Tritt A."/>
            <person name="Lipzen A."/>
            <person name="He G."/>
            <person name="Yan M."/>
            <person name="Ng V."/>
            <person name="Cullen D."/>
            <person name="Martin F."/>
            <person name="Rosso M.-N."/>
            <person name="Henrissat B."/>
            <person name="Hibbett D."/>
            <person name="Martinez A.T."/>
            <person name="Grigoriev I.V."/>
        </authorList>
    </citation>
    <scope>NUCLEOTIDE SEQUENCE</scope>
    <source>
        <strain evidence="2">ATCC 90797</strain>
    </source>
</reference>
<dbReference type="OrthoDB" id="2996389at2759"/>
<accession>A0A9P6DGA1</accession>
<feature type="compositionally biased region" description="Basic and acidic residues" evidence="1">
    <location>
        <begin position="275"/>
        <end position="288"/>
    </location>
</feature>
<name>A0A9P6DGA1_PLEER</name>
<evidence type="ECO:0000313" key="2">
    <source>
        <dbReference type="EMBL" id="KAF9495668.1"/>
    </source>
</evidence>
<organism evidence="2 3">
    <name type="scientific">Pleurotus eryngii</name>
    <name type="common">Boletus of the steppes</name>
    <dbReference type="NCBI Taxonomy" id="5323"/>
    <lineage>
        <taxon>Eukaryota</taxon>
        <taxon>Fungi</taxon>
        <taxon>Dikarya</taxon>
        <taxon>Basidiomycota</taxon>
        <taxon>Agaricomycotina</taxon>
        <taxon>Agaricomycetes</taxon>
        <taxon>Agaricomycetidae</taxon>
        <taxon>Agaricales</taxon>
        <taxon>Pleurotineae</taxon>
        <taxon>Pleurotaceae</taxon>
        <taxon>Pleurotus</taxon>
    </lineage>
</organism>
<keyword evidence="3" id="KW-1185">Reference proteome</keyword>
<proteinExistence type="predicted"/>
<dbReference type="EMBL" id="MU154559">
    <property type="protein sequence ID" value="KAF9495668.1"/>
    <property type="molecule type" value="Genomic_DNA"/>
</dbReference>
<feature type="compositionally biased region" description="Basic and acidic residues" evidence="1">
    <location>
        <begin position="326"/>
        <end position="345"/>
    </location>
</feature>
<feature type="compositionally biased region" description="Pro residues" evidence="1">
    <location>
        <begin position="140"/>
        <end position="151"/>
    </location>
</feature>
<feature type="compositionally biased region" description="Pro residues" evidence="1">
    <location>
        <begin position="111"/>
        <end position="124"/>
    </location>
</feature>
<sequence length="401" mass="45928">MRKPSTERRKGCVNNLDGWFRIMLRDLVDEDHCSIVVYMVRTQDHIIVEIPEGIDIQPLLGIHRWASILTPNYAAHNVDRFSVIYEYNYTKFDHPKKRGWSESFPDSPPLPPNFPINSPYPPPILHGAMPPQPSLGALPLPAPPPLPPQPVPRTQTSPTSDPRRRLSAGSLARQTESSLPNDPTHRDAAESATSGRASFDHLDAGRSDLRRTENSEEVRVKQEELQAAVQEYQVRRTRDSSTLTNHDGTPRSQSLVKEELNDLVAEYLTRVKREVKQEANGDRWIKKEEDDDERSTTAVTERSGSSERKHDRRSDTMSMPPTRPTVDSKFHVVKQEERDFPWLKQEEEDLSERSTMTASVAPDREWFEREDRSEGTIPRQPKRPGEMQDPLLSKRIKSEPQ</sequence>
<feature type="compositionally biased region" description="Basic and acidic residues" evidence="1">
    <location>
        <begin position="198"/>
        <end position="224"/>
    </location>
</feature>
<dbReference type="Proteomes" id="UP000807025">
    <property type="component" value="Unassembled WGS sequence"/>
</dbReference>
<evidence type="ECO:0000313" key="3">
    <source>
        <dbReference type="Proteomes" id="UP000807025"/>
    </source>
</evidence>
<dbReference type="AlphaFoldDB" id="A0A9P6DGA1"/>
<feature type="compositionally biased region" description="Polar residues" evidence="1">
    <location>
        <begin position="172"/>
        <end position="181"/>
    </location>
</feature>
<gene>
    <name evidence="2" type="ORF">BDN71DRAFT_1447074</name>
</gene>
<evidence type="ECO:0000256" key="1">
    <source>
        <dbReference type="SAM" id="MobiDB-lite"/>
    </source>
</evidence>
<feature type="region of interest" description="Disordered" evidence="1">
    <location>
        <begin position="275"/>
        <end position="401"/>
    </location>
</feature>
<feature type="region of interest" description="Disordered" evidence="1">
    <location>
        <begin position="111"/>
        <end position="258"/>
    </location>
</feature>
<feature type="compositionally biased region" description="Basic and acidic residues" evidence="1">
    <location>
        <begin position="304"/>
        <end position="315"/>
    </location>
</feature>
<protein>
    <submittedName>
        <fullName evidence="2">Uncharacterized protein</fullName>
    </submittedName>
</protein>
<feature type="compositionally biased region" description="Polar residues" evidence="1">
    <location>
        <begin position="240"/>
        <end position="255"/>
    </location>
</feature>
<feature type="compositionally biased region" description="Basic and acidic residues" evidence="1">
    <location>
        <begin position="362"/>
        <end position="374"/>
    </location>
</feature>
<comment type="caution">
    <text evidence="2">The sequence shown here is derived from an EMBL/GenBank/DDBJ whole genome shotgun (WGS) entry which is preliminary data.</text>
</comment>